<feature type="transmembrane region" description="Helical" evidence="1">
    <location>
        <begin position="15"/>
        <end position="34"/>
    </location>
</feature>
<proteinExistence type="predicted"/>
<feature type="transmembrane region" description="Helical" evidence="1">
    <location>
        <begin position="41"/>
        <end position="60"/>
    </location>
</feature>
<dbReference type="Proteomes" id="UP001500427">
    <property type="component" value="Unassembled WGS sequence"/>
</dbReference>
<accession>A0ABP9JNE7</accession>
<reference evidence="3" key="1">
    <citation type="journal article" date="2019" name="Int. J. Syst. Evol. Microbiol.">
        <title>The Global Catalogue of Microorganisms (GCM) 10K type strain sequencing project: providing services to taxonomists for standard genome sequencing and annotation.</title>
        <authorList>
            <consortium name="The Broad Institute Genomics Platform"/>
            <consortium name="The Broad Institute Genome Sequencing Center for Infectious Disease"/>
            <person name="Wu L."/>
            <person name="Ma J."/>
        </authorList>
    </citation>
    <scope>NUCLEOTIDE SEQUENCE [LARGE SCALE GENOMIC DNA]</scope>
    <source>
        <strain evidence="3">JCM 17687</strain>
    </source>
</reference>
<name>A0ABP9JNE7_9MICO</name>
<dbReference type="EMBL" id="BAABIW010000028">
    <property type="protein sequence ID" value="GAA5035580.1"/>
    <property type="molecule type" value="Genomic_DNA"/>
</dbReference>
<feature type="transmembrane region" description="Helical" evidence="1">
    <location>
        <begin position="132"/>
        <end position="151"/>
    </location>
</feature>
<evidence type="ECO:0000313" key="2">
    <source>
        <dbReference type="EMBL" id="GAA5035580.1"/>
    </source>
</evidence>
<comment type="caution">
    <text evidence="2">The sequence shown here is derived from an EMBL/GenBank/DDBJ whole genome shotgun (WGS) entry which is preliminary data.</text>
</comment>
<evidence type="ECO:0000256" key="1">
    <source>
        <dbReference type="SAM" id="Phobius"/>
    </source>
</evidence>
<dbReference type="PANTHER" id="PTHR34989">
    <property type="entry name" value="PROTEIN HDED"/>
    <property type="match status" value="1"/>
</dbReference>
<dbReference type="RefSeq" id="WP_345509064.1">
    <property type="nucleotide sequence ID" value="NZ_BAABIW010000028.1"/>
</dbReference>
<feature type="transmembrane region" description="Helical" evidence="1">
    <location>
        <begin position="72"/>
        <end position="93"/>
    </location>
</feature>
<keyword evidence="1" id="KW-0472">Membrane</keyword>
<feature type="transmembrane region" description="Helical" evidence="1">
    <location>
        <begin position="100"/>
        <end position="120"/>
    </location>
</feature>
<protein>
    <submittedName>
        <fullName evidence="2">HdeD family acid-resistance protein</fullName>
    </submittedName>
</protein>
<sequence>MSSTVSRPPAADHAWTGPLVGLGVLSVVLGVLVLAWPKATLLVVAVVFGLQLIVVGAVRSATSRLLPSDPGWLRPVSIVLGALTIVAGVICLFRPGTSLVVIAIFIAAGWIAEGVAAIAQGTGSERTTGARVFLLVSGVVAVLAGLVVAIFPGSSLVLLTRLSGIMLILIGAAELVAAFMARRAVAAATPPGRHR</sequence>
<keyword evidence="1" id="KW-1133">Transmembrane helix</keyword>
<dbReference type="InterPro" id="IPR052712">
    <property type="entry name" value="Acid_resist_chaperone_HdeD"/>
</dbReference>
<dbReference type="InterPro" id="IPR005325">
    <property type="entry name" value="DUF308_memb"/>
</dbReference>
<organism evidence="2 3">
    <name type="scientific">Terrabacter aeriphilus</name>
    <dbReference type="NCBI Taxonomy" id="515662"/>
    <lineage>
        <taxon>Bacteria</taxon>
        <taxon>Bacillati</taxon>
        <taxon>Actinomycetota</taxon>
        <taxon>Actinomycetes</taxon>
        <taxon>Micrococcales</taxon>
        <taxon>Intrasporangiaceae</taxon>
        <taxon>Terrabacter</taxon>
    </lineage>
</organism>
<gene>
    <name evidence="2" type="ORF">GCM10023258_37630</name>
</gene>
<dbReference type="Pfam" id="PF03729">
    <property type="entry name" value="DUF308"/>
    <property type="match status" value="1"/>
</dbReference>
<keyword evidence="3" id="KW-1185">Reference proteome</keyword>
<keyword evidence="1" id="KW-0812">Transmembrane</keyword>
<feature type="transmembrane region" description="Helical" evidence="1">
    <location>
        <begin position="158"/>
        <end position="181"/>
    </location>
</feature>
<dbReference type="PANTHER" id="PTHR34989:SF1">
    <property type="entry name" value="PROTEIN HDED"/>
    <property type="match status" value="1"/>
</dbReference>
<evidence type="ECO:0000313" key="3">
    <source>
        <dbReference type="Proteomes" id="UP001500427"/>
    </source>
</evidence>